<dbReference type="SUPFAM" id="SSF54913">
    <property type="entry name" value="GlnB-like"/>
    <property type="match status" value="1"/>
</dbReference>
<dbReference type="InterPro" id="IPR002332">
    <property type="entry name" value="N-reg_PII_urydylation_site"/>
</dbReference>
<dbReference type="InterPro" id="IPR017918">
    <property type="entry name" value="N-reg_PII_CS"/>
</dbReference>
<reference evidence="12 15" key="2">
    <citation type="submission" date="2020-08" db="EMBL/GenBank/DDBJ databases">
        <title>Genomic Encyclopedia of Type Strains, Phase IV (KMG-IV): sequencing the most valuable type-strain genomes for metagenomic binning, comparative biology and taxonomic classification.</title>
        <authorList>
            <person name="Goeker M."/>
        </authorList>
    </citation>
    <scope>NUCLEOTIDE SEQUENCE [LARGE SCALE GENOMIC DNA]</scope>
    <source>
        <strain evidence="12 15">DSM 17498</strain>
    </source>
</reference>
<dbReference type="Proteomes" id="UP000034832">
    <property type="component" value="Unassembled WGS sequence"/>
</dbReference>
<dbReference type="Pfam" id="PF00543">
    <property type="entry name" value="P-II"/>
    <property type="match status" value="1"/>
</dbReference>
<keyword evidence="7" id="KW-0535">Nitrogen fixation</keyword>
<protein>
    <recommendedName>
        <fullName evidence="2">Nitrogen regulatory protein P-II</fullName>
    </recommendedName>
</protein>
<evidence type="ECO:0000256" key="6">
    <source>
        <dbReference type="ARBA" id="ARBA00023163"/>
    </source>
</evidence>
<evidence type="ECO:0000256" key="1">
    <source>
        <dbReference type="ARBA" id="ARBA00011233"/>
    </source>
</evidence>
<dbReference type="OrthoDB" id="9802729at2"/>
<evidence type="ECO:0000313" key="13">
    <source>
        <dbReference type="EMBL" id="TKT71243.1"/>
    </source>
</evidence>
<dbReference type="GO" id="GO:0030234">
    <property type="term" value="F:enzyme regulator activity"/>
    <property type="evidence" value="ECO:0007669"/>
    <property type="project" value="InterPro"/>
</dbReference>
<dbReference type="AlphaFoldDB" id="A0A4V6BG04"/>
<dbReference type="PRINTS" id="PR00340">
    <property type="entry name" value="PIIGLNB"/>
</dbReference>
<dbReference type="Gene3D" id="3.30.70.120">
    <property type="match status" value="1"/>
</dbReference>
<dbReference type="GO" id="GO:0005524">
    <property type="term" value="F:ATP binding"/>
    <property type="evidence" value="ECO:0007669"/>
    <property type="project" value="TreeGrafter"/>
</dbReference>
<dbReference type="FunFam" id="3.30.70.120:FF:000001">
    <property type="entry name" value="Nitrogen regulatory protein P-II"/>
    <property type="match status" value="1"/>
</dbReference>
<dbReference type="STRING" id="211460.YH63_11570"/>
<keyword evidence="5" id="KW-0805">Transcription regulation</keyword>
<dbReference type="PROSITE" id="PS00638">
    <property type="entry name" value="PII_GLNB_CTER"/>
    <property type="match status" value="1"/>
</dbReference>
<dbReference type="GO" id="GO:0006808">
    <property type="term" value="P:regulation of nitrogen utilization"/>
    <property type="evidence" value="ECO:0007669"/>
    <property type="project" value="InterPro"/>
</dbReference>
<evidence type="ECO:0000256" key="3">
    <source>
        <dbReference type="ARBA" id="ARBA00022553"/>
    </source>
</evidence>
<keyword evidence="14" id="KW-1185">Reference proteome</keyword>
<evidence type="ECO:0000256" key="2">
    <source>
        <dbReference type="ARBA" id="ARBA00015681"/>
    </source>
</evidence>
<dbReference type="GO" id="GO:0005829">
    <property type="term" value="C:cytosol"/>
    <property type="evidence" value="ECO:0007669"/>
    <property type="project" value="TreeGrafter"/>
</dbReference>
<feature type="modified residue" description="O-UMP-tyrosine" evidence="9">
    <location>
        <position position="51"/>
    </location>
</feature>
<dbReference type="PROSITE" id="PS51343">
    <property type="entry name" value="PII_GLNB_DOM"/>
    <property type="match status" value="1"/>
</dbReference>
<dbReference type="PANTHER" id="PTHR30115:SF11">
    <property type="entry name" value="NITROGEN REGULATORY PROTEIN P-II HOMOLOG"/>
    <property type="match status" value="1"/>
</dbReference>
<comment type="caution">
    <text evidence="13">The sequence shown here is derived from an EMBL/GenBank/DDBJ whole genome shotgun (WGS) entry which is preliminary data.</text>
</comment>
<evidence type="ECO:0000256" key="11">
    <source>
        <dbReference type="RuleBase" id="RU003936"/>
    </source>
</evidence>
<dbReference type="InterPro" id="IPR002187">
    <property type="entry name" value="N-reg_PII"/>
</dbReference>
<reference evidence="13 14" key="1">
    <citation type="submission" date="2019-04" db="EMBL/GenBank/DDBJ databases">
        <title>Whole genome sequencing of cave bacteria.</title>
        <authorList>
            <person name="Gan H.M."/>
            <person name="Barton H."/>
            <person name="Savka M.A."/>
        </authorList>
    </citation>
    <scope>NUCLEOTIDE SEQUENCE [LARGE SCALE GENOMIC DNA]</scope>
    <source>
        <strain evidence="13 14">LC387</strain>
    </source>
</reference>
<dbReference type="EMBL" id="JACHIJ010000003">
    <property type="protein sequence ID" value="MBB5052015.1"/>
    <property type="molecule type" value="Genomic_DNA"/>
</dbReference>
<sequence>MKLITAIIKPFKLEEVRLALTAIGVHGMTVTEVKGFGRQKGHTEIYRGAEYIVNFLPKLRIEIAVGSDLADQAVQVITAGARTGQIGDGKVFVTPIENAVRIRTGETDNDAL</sequence>
<evidence type="ECO:0000256" key="9">
    <source>
        <dbReference type="PIRSR" id="PIRSR039144-50"/>
    </source>
</evidence>
<dbReference type="PROSITE" id="PS00496">
    <property type="entry name" value="PII_GLNB_UMP"/>
    <property type="match status" value="1"/>
</dbReference>
<evidence type="ECO:0000256" key="8">
    <source>
        <dbReference type="ARBA" id="ARBA00025238"/>
    </source>
</evidence>
<evidence type="ECO:0000313" key="15">
    <source>
        <dbReference type="Proteomes" id="UP000521227"/>
    </source>
</evidence>
<evidence type="ECO:0000313" key="14">
    <source>
        <dbReference type="Proteomes" id="UP000034832"/>
    </source>
</evidence>
<evidence type="ECO:0000256" key="4">
    <source>
        <dbReference type="ARBA" id="ARBA00022741"/>
    </source>
</evidence>
<dbReference type="InterPro" id="IPR015867">
    <property type="entry name" value="N-reg_PII/ATP_PRibTrfase_C"/>
</dbReference>
<dbReference type="SMART" id="SM00938">
    <property type="entry name" value="P-II"/>
    <property type="match status" value="1"/>
</dbReference>
<organism evidence="13 14">
    <name type="scientific">Afipia massiliensis</name>
    <dbReference type="NCBI Taxonomy" id="211460"/>
    <lineage>
        <taxon>Bacteria</taxon>
        <taxon>Pseudomonadati</taxon>
        <taxon>Pseudomonadota</taxon>
        <taxon>Alphaproteobacteria</taxon>
        <taxon>Hyphomicrobiales</taxon>
        <taxon>Nitrobacteraceae</taxon>
        <taxon>Afipia</taxon>
    </lineage>
</organism>
<name>A0A4V6BG04_9BRAD</name>
<dbReference type="Proteomes" id="UP000521227">
    <property type="component" value="Unassembled WGS sequence"/>
</dbReference>
<evidence type="ECO:0000313" key="12">
    <source>
        <dbReference type="EMBL" id="MBB5052015.1"/>
    </source>
</evidence>
<dbReference type="InterPro" id="IPR011322">
    <property type="entry name" value="N-reg_PII-like_a/b"/>
</dbReference>
<keyword evidence="6" id="KW-0804">Transcription</keyword>
<dbReference type="PIRSF" id="PIRSF039144">
    <property type="entry name" value="GlnB"/>
    <property type="match status" value="1"/>
</dbReference>
<evidence type="ECO:0000256" key="7">
    <source>
        <dbReference type="ARBA" id="ARBA00023231"/>
    </source>
</evidence>
<accession>A0A4V6BG04</accession>
<comment type="similarity">
    <text evidence="11">Belongs to the P(II) protein family.</text>
</comment>
<keyword evidence="3 10" id="KW-0597">Phosphoprotein</keyword>
<dbReference type="RefSeq" id="WP_046828160.1">
    <property type="nucleotide sequence ID" value="NZ_JACHIJ010000003.1"/>
</dbReference>
<dbReference type="EMBL" id="LBIA02000001">
    <property type="protein sequence ID" value="TKT71243.1"/>
    <property type="molecule type" value="Genomic_DNA"/>
</dbReference>
<evidence type="ECO:0000256" key="5">
    <source>
        <dbReference type="ARBA" id="ARBA00023015"/>
    </source>
</evidence>
<comment type="function">
    <text evidence="8">In nitrogen-limiting conditions, when the ratio of Gln to 2-ketoglutarate decreases, P-II is uridylylated to P-II-UMP. P-II-UMP allows the deadenylation of glutamine synthetase (GS), thus activating the enzyme. Conversely, in nitrogen excess P-II is deuridylated and promotes the adenylation of GS. P-II indirectly controls the transcription of the GS gene (glnA). P-II prevents NR-II-catalyzed conversion of NR-I to NR-I-phosphate, the transcriptional activator of glnA. When P-II is uridylylated to P-II-UMP, these events are reversed.</text>
</comment>
<evidence type="ECO:0000256" key="10">
    <source>
        <dbReference type="PIRSR" id="PIRSR602187-50"/>
    </source>
</evidence>
<gene>
    <name evidence="12" type="ORF">HNQ36_001989</name>
    <name evidence="13" type="ORF">YH63_007375</name>
</gene>
<proteinExistence type="inferred from homology"/>
<keyword evidence="4" id="KW-0547">Nucleotide-binding</keyword>
<comment type="subunit">
    <text evidence="1">Homotrimer.</text>
</comment>
<dbReference type="PANTHER" id="PTHR30115">
    <property type="entry name" value="NITROGEN REGULATORY PROTEIN P-II"/>
    <property type="match status" value="1"/>
</dbReference>